<dbReference type="Proteomes" id="UP001180616">
    <property type="component" value="Chromosome"/>
</dbReference>
<comment type="function">
    <text evidence="1">Involved in the import of queuosine (Q) precursors, required for Q precursor salvage.</text>
</comment>
<name>A0ABY9R2X8_9BACT</name>
<evidence type="ECO:0000313" key="3">
    <source>
        <dbReference type="Proteomes" id="UP001180616"/>
    </source>
</evidence>
<dbReference type="EMBL" id="CP133659">
    <property type="protein sequence ID" value="WMW66084.1"/>
    <property type="molecule type" value="Genomic_DNA"/>
</dbReference>
<accession>A0ABY9R2X8</accession>
<dbReference type="InterPro" id="IPR003744">
    <property type="entry name" value="YhhQ"/>
</dbReference>
<dbReference type="Pfam" id="PF02592">
    <property type="entry name" value="Vut_1"/>
    <property type="match status" value="1"/>
</dbReference>
<protein>
    <recommendedName>
        <fullName evidence="1">Probable queuosine precursor transporter</fullName>
        <shortName evidence="1">Q precursor transporter</shortName>
    </recommendedName>
</protein>
<sequence length="236" mass="25887">MNELLWLCFALFDMGITVLMHRLFGAAGLHALIVLNLMVCNIQVLKTVTLFGMTTTLGNIVYAGVFLATDMLGEFHGKAEARKGVLLGFVTLLLGTAYMQASLLYAPAPSDFAQPHLEALFGLLPRLAGASLLAYLVSQYHDVWAYHFWMQRTGGRHLWLRNNASTLVSQVLDSSVFCLAAFTGVYPFEVVLEIMLTTYLFKAVVALLDTPFIYLARRLHRARSADAHAAAATAAG</sequence>
<feature type="transmembrane region" description="Helical" evidence="1">
    <location>
        <begin position="127"/>
        <end position="146"/>
    </location>
</feature>
<reference evidence="2" key="1">
    <citation type="submission" date="2023-09" db="EMBL/GenBank/DDBJ databases">
        <authorList>
            <consortium name="CW5 consortium"/>
            <person name="Lu C.-W."/>
        </authorList>
    </citation>
    <scope>NUCLEOTIDE SEQUENCE</scope>
    <source>
        <strain evidence="2">KPS</strain>
    </source>
</reference>
<keyword evidence="1" id="KW-1133">Transmembrane helix</keyword>
<dbReference type="HAMAP" id="MF_02088">
    <property type="entry name" value="Q_prec_transport"/>
    <property type="match status" value="1"/>
</dbReference>
<keyword evidence="3" id="KW-1185">Reference proteome</keyword>
<feature type="transmembrane region" description="Helical" evidence="1">
    <location>
        <begin position="85"/>
        <end position="107"/>
    </location>
</feature>
<keyword evidence="1" id="KW-0472">Membrane</keyword>
<evidence type="ECO:0000313" key="2">
    <source>
        <dbReference type="EMBL" id="WMW66084.1"/>
    </source>
</evidence>
<feature type="transmembrane region" description="Helical" evidence="1">
    <location>
        <begin position="23"/>
        <end position="44"/>
    </location>
</feature>
<organism evidence="2 3">
    <name type="scientific">Nitratidesulfovibrio liaohensis</name>
    <dbReference type="NCBI Taxonomy" id="2604158"/>
    <lineage>
        <taxon>Bacteria</taxon>
        <taxon>Pseudomonadati</taxon>
        <taxon>Thermodesulfobacteriota</taxon>
        <taxon>Desulfovibrionia</taxon>
        <taxon>Desulfovibrionales</taxon>
        <taxon>Desulfovibrionaceae</taxon>
        <taxon>Nitratidesulfovibrio</taxon>
    </lineage>
</organism>
<keyword evidence="1" id="KW-1003">Cell membrane</keyword>
<dbReference type="RefSeq" id="WP_309541998.1">
    <property type="nucleotide sequence ID" value="NZ_CP133659.1"/>
</dbReference>
<gene>
    <name evidence="2" type="ORF">KPS_000632</name>
</gene>
<dbReference type="PANTHER" id="PTHR34300:SF2">
    <property type="entry name" value="QUEUOSINE PRECURSOR TRANSPORTER-RELATED"/>
    <property type="match status" value="1"/>
</dbReference>
<feature type="transmembrane region" description="Helical" evidence="1">
    <location>
        <begin position="194"/>
        <end position="215"/>
    </location>
</feature>
<dbReference type="NCBIfam" id="TIGR00697">
    <property type="entry name" value="queuosine precursor transporter"/>
    <property type="match status" value="1"/>
</dbReference>
<keyword evidence="1" id="KW-0812">Transmembrane</keyword>
<evidence type="ECO:0000256" key="1">
    <source>
        <dbReference type="HAMAP-Rule" id="MF_02088"/>
    </source>
</evidence>
<comment type="subcellular location">
    <subcellularLocation>
        <location evidence="1">Cell membrane</location>
        <topology evidence="1">Multi-pass membrane protein</topology>
    </subcellularLocation>
</comment>
<comment type="similarity">
    <text evidence="1">Belongs to the vitamin uptake transporter (VUT/ECF) (TC 2.A.88) family. Q precursor transporter subfamily.</text>
</comment>
<proteinExistence type="inferred from homology"/>
<keyword evidence="1" id="KW-0813">Transport</keyword>
<dbReference type="PANTHER" id="PTHR34300">
    <property type="entry name" value="QUEUOSINE PRECURSOR TRANSPORTER-RELATED"/>
    <property type="match status" value="1"/>
</dbReference>
<feature type="transmembrane region" description="Helical" evidence="1">
    <location>
        <begin position="50"/>
        <end position="73"/>
    </location>
</feature>